<feature type="domain" description="ParB-like N-terminal" evidence="3">
    <location>
        <begin position="47"/>
        <end position="137"/>
    </location>
</feature>
<dbReference type="InterPro" id="IPR037972">
    <property type="entry name" value="RepB_N"/>
</dbReference>
<dbReference type="InterPro" id="IPR050336">
    <property type="entry name" value="Chromosome_partition/occlusion"/>
</dbReference>
<dbReference type="CDD" id="cd16405">
    <property type="entry name" value="RepB_like_N"/>
    <property type="match status" value="1"/>
</dbReference>
<dbReference type="GO" id="GO:0003677">
    <property type="term" value="F:DNA binding"/>
    <property type="evidence" value="ECO:0007669"/>
    <property type="project" value="InterPro"/>
</dbReference>
<evidence type="ECO:0000256" key="1">
    <source>
        <dbReference type="ARBA" id="ARBA00006295"/>
    </source>
</evidence>
<dbReference type="Gene3D" id="3.90.1530.30">
    <property type="match status" value="1"/>
</dbReference>
<dbReference type="NCBIfam" id="TIGR03454">
    <property type="entry name" value="partition_RepB"/>
    <property type="match status" value="1"/>
</dbReference>
<gene>
    <name evidence="4" type="primary">parB_2</name>
    <name evidence="4" type="ORF">JAN5088_03427</name>
</gene>
<dbReference type="RefSeq" id="WP_055683995.1">
    <property type="nucleotide sequence ID" value="NZ_CXPG01000023.1"/>
</dbReference>
<reference evidence="4 5" key="1">
    <citation type="submission" date="2015-07" db="EMBL/GenBank/DDBJ databases">
        <authorList>
            <person name="Noorani M."/>
        </authorList>
    </citation>
    <scope>NUCLEOTIDE SEQUENCE [LARGE SCALE GENOMIC DNA]</scope>
    <source>
        <strain evidence="4 5">CECT 5088</strain>
    </source>
</reference>
<evidence type="ECO:0000256" key="2">
    <source>
        <dbReference type="SAM" id="MobiDB-lite"/>
    </source>
</evidence>
<keyword evidence="5" id="KW-1185">Reference proteome</keyword>
<dbReference type="InterPro" id="IPR003115">
    <property type="entry name" value="ParB_N"/>
</dbReference>
<dbReference type="Pfam" id="PF02195">
    <property type="entry name" value="ParB_N"/>
    <property type="match status" value="1"/>
</dbReference>
<dbReference type="EMBL" id="CXPG01000023">
    <property type="protein sequence ID" value="CTQ34631.1"/>
    <property type="molecule type" value="Genomic_DNA"/>
</dbReference>
<dbReference type="GO" id="GO:0007059">
    <property type="term" value="P:chromosome segregation"/>
    <property type="evidence" value="ECO:0007669"/>
    <property type="project" value="TreeGrafter"/>
</dbReference>
<dbReference type="PANTHER" id="PTHR33375:SF1">
    <property type="entry name" value="CHROMOSOME-PARTITIONING PROTEIN PARB-RELATED"/>
    <property type="match status" value="1"/>
</dbReference>
<evidence type="ECO:0000259" key="3">
    <source>
        <dbReference type="SMART" id="SM00470"/>
    </source>
</evidence>
<dbReference type="InterPro" id="IPR036086">
    <property type="entry name" value="ParB/Sulfiredoxin_sf"/>
</dbReference>
<accession>A0A0M6XWI1</accession>
<name>A0A0M6XWI1_9RHOB</name>
<feature type="region of interest" description="Disordered" evidence="2">
    <location>
        <begin position="1"/>
        <end position="27"/>
    </location>
</feature>
<proteinExistence type="inferred from homology"/>
<dbReference type="InterPro" id="IPR011111">
    <property type="entry name" value="Plasmid_RepB"/>
</dbReference>
<dbReference type="Proteomes" id="UP000048908">
    <property type="component" value="Unassembled WGS sequence"/>
</dbReference>
<dbReference type="OrthoDB" id="7908920at2"/>
<evidence type="ECO:0000313" key="4">
    <source>
        <dbReference type="EMBL" id="CTQ34631.1"/>
    </source>
</evidence>
<dbReference type="NCBIfam" id="TIGR00180">
    <property type="entry name" value="parB_part"/>
    <property type="match status" value="1"/>
</dbReference>
<dbReference type="PANTHER" id="PTHR33375">
    <property type="entry name" value="CHROMOSOME-PARTITIONING PROTEIN PARB-RELATED"/>
    <property type="match status" value="1"/>
</dbReference>
<sequence length="288" mass="31396">MARKNLLSGLMADTQPPAEGPAPARRTGGAIGAVGKSFAEMRANAVIEIPADMIDMAGLKDRLGTDPEQEALMASLREYGQQVPVLVRHSPNYEGRYDIVYGRRRVAALRRLGMKVRALVRDLPDRALIVAQGQENTARRDLSFIEMANFARQMAAMGFDRKVICDALSIDKTVISRMLTVTDRVPETLIRAIGPAPGVGRDRWVAFARALRDAEAATEAATADTSGDSEARFAAALATTRKPRVPRAKPVTLTIQDAAFAQWLTRNLDELRAQWAAETGNQQGKDEA</sequence>
<dbReference type="SUPFAM" id="SSF110849">
    <property type="entry name" value="ParB/Sulfiredoxin"/>
    <property type="match status" value="1"/>
</dbReference>
<evidence type="ECO:0000313" key="5">
    <source>
        <dbReference type="Proteomes" id="UP000048908"/>
    </source>
</evidence>
<comment type="similarity">
    <text evidence="1">Belongs to the ParB family.</text>
</comment>
<dbReference type="GO" id="GO:0005694">
    <property type="term" value="C:chromosome"/>
    <property type="evidence" value="ECO:0007669"/>
    <property type="project" value="TreeGrafter"/>
</dbReference>
<dbReference type="InterPro" id="IPR017819">
    <property type="entry name" value="Plasmid_partition_RepB"/>
</dbReference>
<dbReference type="SUPFAM" id="SSF109709">
    <property type="entry name" value="KorB DNA-binding domain-like"/>
    <property type="match status" value="1"/>
</dbReference>
<dbReference type="InterPro" id="IPR004437">
    <property type="entry name" value="ParB/RepB/Spo0J"/>
</dbReference>
<dbReference type="STRING" id="282197.SAMN04488517_11215"/>
<protein>
    <submittedName>
        <fullName evidence="4">Chromosome-partitioning protein ParB</fullName>
    </submittedName>
</protein>
<dbReference type="AlphaFoldDB" id="A0A0M6XWI1"/>
<dbReference type="SMART" id="SM00470">
    <property type="entry name" value="ParB"/>
    <property type="match status" value="1"/>
</dbReference>
<dbReference type="Pfam" id="PF07506">
    <property type="entry name" value="RepB"/>
    <property type="match status" value="1"/>
</dbReference>
<dbReference type="Gene3D" id="1.10.10.2830">
    <property type="match status" value="1"/>
</dbReference>
<organism evidence="4 5">
    <name type="scientific">Jannaschia rubra</name>
    <dbReference type="NCBI Taxonomy" id="282197"/>
    <lineage>
        <taxon>Bacteria</taxon>
        <taxon>Pseudomonadati</taxon>
        <taxon>Pseudomonadota</taxon>
        <taxon>Alphaproteobacteria</taxon>
        <taxon>Rhodobacterales</taxon>
        <taxon>Roseobacteraceae</taxon>
        <taxon>Jannaschia</taxon>
    </lineage>
</organism>